<organism evidence="2 3">
    <name type="scientific">Mesorhabditis belari</name>
    <dbReference type="NCBI Taxonomy" id="2138241"/>
    <lineage>
        <taxon>Eukaryota</taxon>
        <taxon>Metazoa</taxon>
        <taxon>Ecdysozoa</taxon>
        <taxon>Nematoda</taxon>
        <taxon>Chromadorea</taxon>
        <taxon>Rhabditida</taxon>
        <taxon>Rhabditina</taxon>
        <taxon>Rhabditomorpha</taxon>
        <taxon>Rhabditoidea</taxon>
        <taxon>Rhabditidae</taxon>
        <taxon>Mesorhabditinae</taxon>
        <taxon>Mesorhabditis</taxon>
    </lineage>
</organism>
<feature type="chain" id="PRO_5042008483" evidence="1">
    <location>
        <begin position="20"/>
        <end position="100"/>
    </location>
</feature>
<proteinExistence type="predicted"/>
<evidence type="ECO:0000256" key="1">
    <source>
        <dbReference type="SAM" id="SignalP"/>
    </source>
</evidence>
<sequence length="100" mass="11197">MRLLSFLLLLSLLLPVIYMKVSKKPMPMMTRIQKRPGKLTALPRAPATVSQTKPTAQRKVPVVAVKAKTRPKKLEWLAGGRERQANLWAELVAKKPLSGK</sequence>
<keyword evidence="2" id="KW-1185">Reference proteome</keyword>
<evidence type="ECO:0000313" key="2">
    <source>
        <dbReference type="Proteomes" id="UP000887575"/>
    </source>
</evidence>
<evidence type="ECO:0000313" key="3">
    <source>
        <dbReference type="WBParaSite" id="MBELARI_LOCUS7226"/>
    </source>
</evidence>
<dbReference type="AlphaFoldDB" id="A0AAF3FJE7"/>
<dbReference type="WBParaSite" id="MBELARI_LOCUS7226">
    <property type="protein sequence ID" value="MBELARI_LOCUS7226"/>
    <property type="gene ID" value="MBELARI_LOCUS7226"/>
</dbReference>
<reference evidence="3" key="1">
    <citation type="submission" date="2024-02" db="UniProtKB">
        <authorList>
            <consortium name="WormBaseParasite"/>
        </authorList>
    </citation>
    <scope>IDENTIFICATION</scope>
</reference>
<feature type="signal peptide" evidence="1">
    <location>
        <begin position="1"/>
        <end position="19"/>
    </location>
</feature>
<keyword evidence="1" id="KW-0732">Signal</keyword>
<dbReference type="Proteomes" id="UP000887575">
    <property type="component" value="Unassembled WGS sequence"/>
</dbReference>
<accession>A0AAF3FJE7</accession>
<name>A0AAF3FJE7_9BILA</name>
<protein>
    <submittedName>
        <fullName evidence="3">Uncharacterized protein</fullName>
    </submittedName>
</protein>